<dbReference type="SUPFAM" id="SSF142433">
    <property type="entry name" value="CinA-like"/>
    <property type="match status" value="1"/>
</dbReference>
<dbReference type="InterPro" id="IPR036653">
    <property type="entry name" value="CinA-like_C"/>
</dbReference>
<dbReference type="InterPro" id="IPR008135">
    <property type="entry name" value="Competence-induced_CinA"/>
</dbReference>
<reference evidence="3 4" key="2">
    <citation type="journal article" date="2016" name="Int. J. Syst. Evol. Microbiol.">
        <title>Bacillus gobiensis sp. nov., isolated from a soil sample.</title>
        <authorList>
            <person name="Liu B."/>
            <person name="Liu G.H."/>
            <person name="Cetin S."/>
            <person name="Schumann P."/>
            <person name="Pan Z.Z."/>
            <person name="Chen Q.Q."/>
        </authorList>
    </citation>
    <scope>NUCLEOTIDE SEQUENCE [LARGE SCALE GENOMIC DNA]</scope>
    <source>
        <strain evidence="3 4">FJAT-4402</strain>
    </source>
</reference>
<dbReference type="Pfam" id="PF02464">
    <property type="entry name" value="CinA"/>
    <property type="match status" value="1"/>
</dbReference>
<sequence length="417" mass="45266">MKIEKNAEIIAVGSELLLGQIANTNAQFISKQLAEIGVNMFYHTVVGDNVSRLKQVIKTAQERSDFLIFTGGLGPTKDDLTKETIAEIIGRPLVINDEAMASIERYFAKTNRMMSPNNRKQALVLEGSDVLVNRFGMAPGMLLESNGCFYMLLPGPPSEMKPMVEQEAIPLLLEKFGHNEKIVSKVLRFFGIGESQLETDLEDIIDSQTNPTIAPLAADGEVTLRLTAKHADQDETKRLLEEAEAKIMDRVGEYFYGYDDTSLVGELVKACREKGLSLSAAESFTGGLFSEGITNISGVSSFFKGSVVCYTNEMKNSVVGVSEQTLRHHGAVSAECAKELAAGIKSVSGSDIGISFTGVAGPDSQEGHPPGKVFIGIAITGKQVLSFEFIFAGTRSGIRKRSAKYGSYLLLKELENE</sequence>
<keyword evidence="4" id="KW-1185">Reference proteome</keyword>
<dbReference type="SUPFAM" id="SSF53218">
    <property type="entry name" value="Molybdenum cofactor biosynthesis proteins"/>
    <property type="match status" value="1"/>
</dbReference>
<proteinExistence type="inferred from homology"/>
<comment type="similarity">
    <text evidence="1">Belongs to the CinA family.</text>
</comment>
<dbReference type="Gene3D" id="3.90.950.20">
    <property type="entry name" value="CinA-like"/>
    <property type="match status" value="1"/>
</dbReference>
<dbReference type="Proteomes" id="UP000067625">
    <property type="component" value="Chromosome"/>
</dbReference>
<dbReference type="Gene3D" id="3.40.980.10">
    <property type="entry name" value="MoaB/Mog-like domain"/>
    <property type="match status" value="1"/>
</dbReference>
<dbReference type="PANTHER" id="PTHR13939:SF0">
    <property type="entry name" value="NMN AMIDOHYDROLASE-LIKE PROTEIN YFAY"/>
    <property type="match status" value="1"/>
</dbReference>
<dbReference type="InterPro" id="IPR008136">
    <property type="entry name" value="CinA_C"/>
</dbReference>
<dbReference type="STRING" id="1441095.AM592_05540"/>
<accession>A0A0M3R9B1</accession>
<dbReference type="InterPro" id="IPR041424">
    <property type="entry name" value="CinA_KH"/>
</dbReference>
<dbReference type="Pfam" id="PF00994">
    <property type="entry name" value="MoCF_biosynth"/>
    <property type="match status" value="1"/>
</dbReference>
<dbReference type="RefSeq" id="WP_053602866.1">
    <property type="nucleotide sequence ID" value="NZ_CP012600.1"/>
</dbReference>
<dbReference type="EMBL" id="CP012600">
    <property type="protein sequence ID" value="ALC81116.1"/>
    <property type="molecule type" value="Genomic_DNA"/>
</dbReference>
<dbReference type="NCBIfam" id="TIGR00177">
    <property type="entry name" value="molyb_syn"/>
    <property type="match status" value="1"/>
</dbReference>
<reference evidence="4" key="1">
    <citation type="submission" date="2015-08" db="EMBL/GenBank/DDBJ databases">
        <title>Genome sequencing project for genomic taxonomy and phylogenomics of Bacillus-like bacteria.</title>
        <authorList>
            <person name="Liu B."/>
            <person name="Wang J."/>
            <person name="Zhu Y."/>
            <person name="Liu G."/>
            <person name="Chen Q."/>
            <person name="Chen Z."/>
            <person name="Lan J."/>
            <person name="Che J."/>
            <person name="Ge C."/>
            <person name="Shi H."/>
            <person name="Pan Z."/>
            <person name="Liu X."/>
        </authorList>
    </citation>
    <scope>NUCLEOTIDE SEQUENCE [LARGE SCALE GENOMIC DNA]</scope>
    <source>
        <strain evidence="4">FJAT-4402</strain>
    </source>
</reference>
<dbReference type="AlphaFoldDB" id="A0A0M3R9B1"/>
<dbReference type="InterPro" id="IPR036425">
    <property type="entry name" value="MoaB/Mog-like_dom_sf"/>
</dbReference>
<dbReference type="InterPro" id="IPR050101">
    <property type="entry name" value="CinA"/>
</dbReference>
<organism evidence="3 4">
    <name type="scientific">Bacillus gobiensis</name>
    <dbReference type="NCBI Taxonomy" id="1441095"/>
    <lineage>
        <taxon>Bacteria</taxon>
        <taxon>Bacillati</taxon>
        <taxon>Bacillota</taxon>
        <taxon>Bacilli</taxon>
        <taxon>Bacillales</taxon>
        <taxon>Bacillaceae</taxon>
        <taxon>Bacillus</taxon>
    </lineage>
</organism>
<dbReference type="CDD" id="cd00885">
    <property type="entry name" value="cinA"/>
    <property type="match status" value="1"/>
</dbReference>
<dbReference type="InterPro" id="IPR001453">
    <property type="entry name" value="MoaB/Mog_dom"/>
</dbReference>
<evidence type="ECO:0000259" key="2">
    <source>
        <dbReference type="SMART" id="SM00852"/>
    </source>
</evidence>
<gene>
    <name evidence="1" type="primary">cinA</name>
    <name evidence="3" type="ORF">AM592_05540</name>
</gene>
<feature type="domain" description="MoaB/Mog" evidence="2">
    <location>
        <begin position="8"/>
        <end position="175"/>
    </location>
</feature>
<dbReference type="PIRSF" id="PIRSF006728">
    <property type="entry name" value="CinA"/>
    <property type="match status" value="1"/>
</dbReference>
<dbReference type="PATRIC" id="fig|1441095.3.peg.1204"/>
<dbReference type="OrthoDB" id="9801454at2"/>
<dbReference type="Pfam" id="PF18146">
    <property type="entry name" value="CinA_KH"/>
    <property type="match status" value="1"/>
</dbReference>
<evidence type="ECO:0000313" key="4">
    <source>
        <dbReference type="Proteomes" id="UP000067625"/>
    </source>
</evidence>
<dbReference type="Gene3D" id="3.30.70.2860">
    <property type="match status" value="1"/>
</dbReference>
<dbReference type="HAMAP" id="MF_00226_B">
    <property type="entry name" value="CinA_B"/>
    <property type="match status" value="1"/>
</dbReference>
<dbReference type="NCBIfam" id="TIGR00200">
    <property type="entry name" value="cinA_nterm"/>
    <property type="match status" value="1"/>
</dbReference>
<dbReference type="SMART" id="SM00852">
    <property type="entry name" value="MoCF_biosynth"/>
    <property type="match status" value="1"/>
</dbReference>
<dbReference type="NCBIfam" id="NF001813">
    <property type="entry name" value="PRK00549.1"/>
    <property type="match status" value="1"/>
</dbReference>
<dbReference type="NCBIfam" id="TIGR00199">
    <property type="entry name" value="PncC_domain"/>
    <property type="match status" value="1"/>
</dbReference>
<dbReference type="PANTHER" id="PTHR13939">
    <property type="entry name" value="NICOTINAMIDE-NUCLEOTIDE AMIDOHYDROLASE PNCC"/>
    <property type="match status" value="1"/>
</dbReference>
<evidence type="ECO:0000313" key="3">
    <source>
        <dbReference type="EMBL" id="ALC81116.1"/>
    </source>
</evidence>
<name>A0A0M3R9B1_9BACI</name>
<protein>
    <recommendedName>
        <fullName evidence="1">Putative competence-damage inducible protein</fullName>
    </recommendedName>
</protein>
<evidence type="ECO:0000256" key="1">
    <source>
        <dbReference type="HAMAP-Rule" id="MF_00226"/>
    </source>
</evidence>